<dbReference type="InterPro" id="IPR018392">
    <property type="entry name" value="LysM"/>
</dbReference>
<dbReference type="CDD" id="cd00118">
    <property type="entry name" value="LysM"/>
    <property type="match status" value="1"/>
</dbReference>
<sequence length="158" mass="16617">MTAFDSSQMGTEPAMVLEGDTLQSIAQRVYGNGSLWYVLAAANAVTDAELVAGSTLKVPSVKTTANDATTFKPFDPNVDDHAMLVHSGITTRGDSGVGNHPSSRCQWGTLIHSGALGMRADLDAALQKTVDRSTASPENARLTTCPGGGIGRRTSFRY</sequence>
<proteinExistence type="predicted"/>
<reference evidence="3 4" key="1">
    <citation type="submission" date="2020-08" db="EMBL/GenBank/DDBJ databases">
        <title>Genome sequence of Thermomonas brevis KACC 16975T.</title>
        <authorList>
            <person name="Hyun D.-W."/>
            <person name="Bae J.-W."/>
        </authorList>
    </citation>
    <scope>NUCLEOTIDE SEQUENCE [LARGE SCALE GENOMIC DNA]</scope>
    <source>
        <strain evidence="3 4">KACC 16975</strain>
    </source>
</reference>
<dbReference type="Gene3D" id="3.10.350.10">
    <property type="entry name" value="LysM domain"/>
    <property type="match status" value="1"/>
</dbReference>
<evidence type="ECO:0000256" key="1">
    <source>
        <dbReference type="SAM" id="MobiDB-lite"/>
    </source>
</evidence>
<dbReference type="AlphaFoldDB" id="A0A7G9QY18"/>
<dbReference type="Pfam" id="PF01476">
    <property type="entry name" value="LysM"/>
    <property type="match status" value="1"/>
</dbReference>
<evidence type="ECO:0000313" key="3">
    <source>
        <dbReference type="EMBL" id="QNN48243.1"/>
    </source>
</evidence>
<evidence type="ECO:0000313" key="4">
    <source>
        <dbReference type="Proteomes" id="UP000515977"/>
    </source>
</evidence>
<dbReference type="KEGG" id="tbv:H9L17_13710"/>
<dbReference type="EMBL" id="CP060711">
    <property type="protein sequence ID" value="QNN48243.1"/>
    <property type="molecule type" value="Genomic_DNA"/>
</dbReference>
<evidence type="ECO:0000259" key="2">
    <source>
        <dbReference type="SMART" id="SM00257"/>
    </source>
</evidence>
<dbReference type="InterPro" id="IPR036779">
    <property type="entry name" value="LysM_dom_sf"/>
</dbReference>
<dbReference type="Proteomes" id="UP000515977">
    <property type="component" value="Chromosome"/>
</dbReference>
<organism evidence="3 4">
    <name type="scientific">Thermomonas brevis</name>
    <dbReference type="NCBI Taxonomy" id="215691"/>
    <lineage>
        <taxon>Bacteria</taxon>
        <taxon>Pseudomonadati</taxon>
        <taxon>Pseudomonadota</taxon>
        <taxon>Gammaproteobacteria</taxon>
        <taxon>Lysobacterales</taxon>
        <taxon>Lysobacteraceae</taxon>
        <taxon>Thermomonas</taxon>
    </lineage>
</organism>
<protein>
    <submittedName>
        <fullName evidence="3">LysM peptidoglycan-binding domain-containing protein</fullName>
    </submittedName>
</protein>
<name>A0A7G9QY18_9GAMM</name>
<feature type="domain" description="LysM" evidence="2">
    <location>
        <begin position="13"/>
        <end position="59"/>
    </location>
</feature>
<feature type="region of interest" description="Disordered" evidence="1">
    <location>
        <begin position="131"/>
        <end position="158"/>
    </location>
</feature>
<gene>
    <name evidence="3" type="ORF">H9L17_13710</name>
</gene>
<keyword evidence="4" id="KW-1185">Reference proteome</keyword>
<dbReference type="SMART" id="SM00257">
    <property type="entry name" value="LysM"/>
    <property type="match status" value="1"/>
</dbReference>
<accession>A0A7G9QY18</accession>